<sequence>MVTASLTGEEIMWYDCEPDENSKNWETYRASLKCQFEGTKNIGNAIYVLDNAKIELSTLYLEFILRVRPAIGMMSGDKKTIYIALLRKCLSSEISRHLPDILEQRFEIFETRVRSQHEIMN</sequence>
<gene>
    <name evidence="1" type="ORF">AYI69_g8166</name>
</gene>
<evidence type="ECO:0000313" key="2">
    <source>
        <dbReference type="Proteomes" id="UP000187429"/>
    </source>
</evidence>
<keyword evidence="2" id="KW-1185">Reference proteome</keyword>
<organism evidence="1 2">
    <name type="scientific">Smittium culicis</name>
    <dbReference type="NCBI Taxonomy" id="133412"/>
    <lineage>
        <taxon>Eukaryota</taxon>
        <taxon>Fungi</taxon>
        <taxon>Fungi incertae sedis</taxon>
        <taxon>Zoopagomycota</taxon>
        <taxon>Kickxellomycotina</taxon>
        <taxon>Harpellomycetes</taxon>
        <taxon>Harpellales</taxon>
        <taxon>Legeriomycetaceae</taxon>
        <taxon>Smittium</taxon>
    </lineage>
</organism>
<accession>A0A1R1XLQ0</accession>
<proteinExistence type="predicted"/>
<evidence type="ECO:0000313" key="1">
    <source>
        <dbReference type="EMBL" id="OMJ15515.1"/>
    </source>
</evidence>
<dbReference type="AlphaFoldDB" id="A0A1R1XLQ0"/>
<name>A0A1R1XLQ0_9FUNG</name>
<reference evidence="2" key="1">
    <citation type="submission" date="2017-01" db="EMBL/GenBank/DDBJ databases">
        <authorList>
            <person name="Wang Y."/>
            <person name="White M."/>
            <person name="Kvist S."/>
            <person name="Moncalvo J.-M."/>
        </authorList>
    </citation>
    <scope>NUCLEOTIDE SEQUENCE [LARGE SCALE GENOMIC DNA]</scope>
    <source>
        <strain evidence="2">ID-206-W2</strain>
    </source>
</reference>
<dbReference type="EMBL" id="LSSM01004222">
    <property type="protein sequence ID" value="OMJ15515.1"/>
    <property type="molecule type" value="Genomic_DNA"/>
</dbReference>
<dbReference type="Proteomes" id="UP000187429">
    <property type="component" value="Unassembled WGS sequence"/>
</dbReference>
<comment type="caution">
    <text evidence="1">The sequence shown here is derived from an EMBL/GenBank/DDBJ whole genome shotgun (WGS) entry which is preliminary data.</text>
</comment>
<protein>
    <submittedName>
        <fullName evidence="1">Uncharacterized protein</fullName>
    </submittedName>
</protein>